<dbReference type="EMBL" id="FOCP01000002">
    <property type="protein sequence ID" value="SEM80615.1"/>
    <property type="molecule type" value="Genomic_DNA"/>
</dbReference>
<protein>
    <recommendedName>
        <fullName evidence="3">CDP-Glycerol:Poly(Glycerophosphate) glycerophosphotransferase</fullName>
    </recommendedName>
</protein>
<dbReference type="InterPro" id="IPR043148">
    <property type="entry name" value="TagF_C"/>
</dbReference>
<organism evidence="1 2">
    <name type="scientific">Nitrosomonas marina</name>
    <dbReference type="NCBI Taxonomy" id="917"/>
    <lineage>
        <taxon>Bacteria</taxon>
        <taxon>Pseudomonadati</taxon>
        <taxon>Pseudomonadota</taxon>
        <taxon>Betaproteobacteria</taxon>
        <taxon>Nitrosomonadales</taxon>
        <taxon>Nitrosomonadaceae</taxon>
        <taxon>Nitrosomonas</taxon>
    </lineage>
</organism>
<dbReference type="Proteomes" id="UP000199459">
    <property type="component" value="Unassembled WGS sequence"/>
</dbReference>
<accession>A0A1H8BCL0</accession>
<dbReference type="RefSeq" id="WP_090627585.1">
    <property type="nucleotide sequence ID" value="NZ_FOCP01000002.1"/>
</dbReference>
<sequence length="436" mass="50888">MQATRLRLMRQALFFLRHYNDIDHIVPVIYKWSRSGFRCTVVLIGFSSIARDYRIQFIASLAGVKVLNIQNILTTADQCRFRFLSLALYGHSGRYISHSLYHLFEVFWPVRTRMQFWDKLATFLLKTAFPTDSAGVVVFDWVSQKSTLPIEFVRHVLALSRKQGHISVSLPHGDSPHYNELIRNHEFHVGPQAKYAHSDMFDYIVCPNELCAKRYRPFIDEAKIKILGSPRYNDEWLNVLHRLLPPPVTRKHQQKIYIVFFLRKKEFSLFWDEIQRVIRMVIQFENIRLIIKPHTRDYLQTPLKQILRQIQSSRLEVAQDSEHSASLIASADMIIDVATSVAFEAVKRGIPVLSADYLHAGYSAISHYIPESAMHCRDDIYHAVRSFAENPHRPFYDERHRADFIRHMLDVPDKYVLERYVGLLAGHVQTAKKLAA</sequence>
<dbReference type="OrthoDB" id="8477484at2"/>
<dbReference type="STRING" id="917.SAMN05216326_1178"/>
<name>A0A1H8BCL0_9PROT</name>
<reference evidence="1 2" key="1">
    <citation type="submission" date="2016-10" db="EMBL/GenBank/DDBJ databases">
        <authorList>
            <person name="de Groot N.N."/>
        </authorList>
    </citation>
    <scope>NUCLEOTIDE SEQUENCE [LARGE SCALE GENOMIC DNA]</scope>
    <source>
        <strain evidence="1 2">Nm22</strain>
    </source>
</reference>
<evidence type="ECO:0000313" key="1">
    <source>
        <dbReference type="EMBL" id="SEM80615.1"/>
    </source>
</evidence>
<evidence type="ECO:0008006" key="3">
    <source>
        <dbReference type="Google" id="ProtNLM"/>
    </source>
</evidence>
<dbReference type="AlphaFoldDB" id="A0A1H8BCL0"/>
<dbReference type="SUPFAM" id="SSF53756">
    <property type="entry name" value="UDP-Glycosyltransferase/glycogen phosphorylase"/>
    <property type="match status" value="1"/>
</dbReference>
<proteinExistence type="predicted"/>
<dbReference type="Gene3D" id="3.40.50.12580">
    <property type="match status" value="1"/>
</dbReference>
<gene>
    <name evidence="1" type="ORF">SAMN05216325_102209</name>
</gene>
<evidence type="ECO:0000313" key="2">
    <source>
        <dbReference type="Proteomes" id="UP000199459"/>
    </source>
</evidence>